<feature type="non-terminal residue" evidence="1">
    <location>
        <position position="53"/>
    </location>
</feature>
<sequence>FLLQAQTHEFLLRMVQLHTPSHCLITINLYIGRHFSSYSVIWRATLIVRMTST</sequence>
<dbReference type="EMBL" id="JASPKZ010000463">
    <property type="protein sequence ID" value="KAJ9599953.1"/>
    <property type="molecule type" value="Genomic_DNA"/>
</dbReference>
<dbReference type="Proteomes" id="UP001233999">
    <property type="component" value="Unassembled WGS sequence"/>
</dbReference>
<evidence type="ECO:0000313" key="2">
    <source>
        <dbReference type="Proteomes" id="UP001233999"/>
    </source>
</evidence>
<reference evidence="1" key="1">
    <citation type="journal article" date="2023" name="IScience">
        <title>Live-bearing cockroach genome reveals convergent evolutionary mechanisms linked to viviparity in insects and beyond.</title>
        <authorList>
            <person name="Fouks B."/>
            <person name="Harrison M.C."/>
            <person name="Mikhailova A.A."/>
            <person name="Marchal E."/>
            <person name="English S."/>
            <person name="Carruthers M."/>
            <person name="Jennings E.C."/>
            <person name="Chiamaka E.L."/>
            <person name="Frigard R.A."/>
            <person name="Pippel M."/>
            <person name="Attardo G.M."/>
            <person name="Benoit J.B."/>
            <person name="Bornberg-Bauer E."/>
            <person name="Tobe S.S."/>
        </authorList>
    </citation>
    <scope>NUCLEOTIDE SEQUENCE</scope>
    <source>
        <strain evidence="1">Stay&amp;Tobe</strain>
    </source>
</reference>
<comment type="caution">
    <text evidence="1">The sequence shown here is derived from an EMBL/GenBank/DDBJ whole genome shotgun (WGS) entry which is preliminary data.</text>
</comment>
<name>A0AAD8ERE8_DIPPU</name>
<keyword evidence="2" id="KW-1185">Reference proteome</keyword>
<gene>
    <name evidence="1" type="ORF">L9F63_009781</name>
</gene>
<feature type="non-terminal residue" evidence="1">
    <location>
        <position position="1"/>
    </location>
</feature>
<reference evidence="1" key="2">
    <citation type="submission" date="2023-05" db="EMBL/GenBank/DDBJ databases">
        <authorList>
            <person name="Fouks B."/>
        </authorList>
    </citation>
    <scope>NUCLEOTIDE SEQUENCE</scope>
    <source>
        <strain evidence="1">Stay&amp;Tobe</strain>
        <tissue evidence="1">Testes</tissue>
    </source>
</reference>
<organism evidence="1 2">
    <name type="scientific">Diploptera punctata</name>
    <name type="common">Pacific beetle cockroach</name>
    <dbReference type="NCBI Taxonomy" id="6984"/>
    <lineage>
        <taxon>Eukaryota</taxon>
        <taxon>Metazoa</taxon>
        <taxon>Ecdysozoa</taxon>
        <taxon>Arthropoda</taxon>
        <taxon>Hexapoda</taxon>
        <taxon>Insecta</taxon>
        <taxon>Pterygota</taxon>
        <taxon>Neoptera</taxon>
        <taxon>Polyneoptera</taxon>
        <taxon>Dictyoptera</taxon>
        <taxon>Blattodea</taxon>
        <taxon>Blaberoidea</taxon>
        <taxon>Blaberidae</taxon>
        <taxon>Diplopterinae</taxon>
        <taxon>Diploptera</taxon>
    </lineage>
</organism>
<protein>
    <submittedName>
        <fullName evidence="1">Uncharacterized protein</fullName>
    </submittedName>
</protein>
<accession>A0AAD8ERE8</accession>
<proteinExistence type="predicted"/>
<dbReference type="AlphaFoldDB" id="A0AAD8ERE8"/>
<evidence type="ECO:0000313" key="1">
    <source>
        <dbReference type="EMBL" id="KAJ9599953.1"/>
    </source>
</evidence>